<evidence type="ECO:0000313" key="3">
    <source>
        <dbReference type="EMBL" id="OXE96064.1"/>
    </source>
</evidence>
<gene>
    <name evidence="3" type="ORF">B0A64_24080</name>
</gene>
<feature type="non-terminal residue" evidence="3">
    <location>
        <position position="837"/>
    </location>
</feature>
<feature type="domain" description="DUF6443" evidence="2">
    <location>
        <begin position="31"/>
        <end position="172"/>
    </location>
</feature>
<evidence type="ECO:0000259" key="2">
    <source>
        <dbReference type="Pfam" id="PF20041"/>
    </source>
</evidence>
<dbReference type="EMBL" id="MUGS01000092">
    <property type="protein sequence ID" value="OXE96064.1"/>
    <property type="molecule type" value="Genomic_DNA"/>
</dbReference>
<dbReference type="Gene3D" id="2.180.10.10">
    <property type="entry name" value="RHS repeat-associated core"/>
    <property type="match status" value="1"/>
</dbReference>
<feature type="chain" id="PRO_5012217869" evidence="1">
    <location>
        <begin position="21"/>
        <end position="837"/>
    </location>
</feature>
<comment type="caution">
    <text evidence="3">The sequence shown here is derived from an EMBL/GenBank/DDBJ whole genome shotgun (WGS) entry which is preliminary data.</text>
</comment>
<sequence length="837" mass="94712">MKNYILILILLLLSVGKTTAQVFSDDNLIYTASPKKAVKEEYLKTLTKDEISQSVTYFDGLGRPVQTIAIGQGGNAEDIITPIEYDGFGRQEKEYLPFSLPNSNNQYPKIEHRAAVNGVNAHYATESYGNTTNPYSQKKLESSPLNRVLKQAAPGNDWAMNGGHEIKMEYQTNAANEVREFEVITSWNAASGLYDISFWDNRYYDKNELYKTIVYDENSSPNPSEGEGSTIEFKNKEGQVVLKRTYESGIKHDTYYVHDEYGNLTYVIPPKADGIITEEILNSLCYQYKHDNRNRMVEKKIPGKQWEFVVYDRLDRPVATGPAFSPFTDDKTTGWLITKYDALGRQIYTGWSNTTCNATTRGSLQQSQNSITIFYEKKGSNTIDGISTQYTNTIAPTSFKLLTVTYYDDYNFPNGERYSHAGVETLSTNMRMVTGTWTRVPTTTLATLGETTTIFYDLKRRPVQNIIKNHLGGYTDVVTGYDFMGKTLYKKSEHLSSPNGVPVYTSDVYSYTPQDRLLTHTHRINGVSIVENLSSNGYDSLGQLVSKSIGNTVEIPLQKIDYKYNIRGWLTGINNPENLQQDSDPRDLFAFKINYNKVEASTTAAKALYNGNIAETFWATGNDGTGVIRGYGYQYDQLNRLKKATYQTPKLADNKNYFGESLQYDKNGNIKKLQRKFMAGTLSNPYVDDMDDLDYSYASNSNQLLKVTDATNNPQGFKSSNKTGDDYEYDLNGNLIKDNNKDITEISYNHLNLPKKIIFVSGDMIQYIYNGIGQKAEKIVTEKGVVTNTKYLNGFQYKNNVLQFFPTAEGYVRNTSTNPATNVFQYVFNYTDHLGNV</sequence>
<accession>A0A227NER4</accession>
<organism evidence="3 4">
    <name type="scientific">Flavobacterium araucananum</name>
    <dbReference type="NCBI Taxonomy" id="946678"/>
    <lineage>
        <taxon>Bacteria</taxon>
        <taxon>Pseudomonadati</taxon>
        <taxon>Bacteroidota</taxon>
        <taxon>Flavobacteriia</taxon>
        <taxon>Flavobacteriales</taxon>
        <taxon>Flavobacteriaceae</taxon>
        <taxon>Flavobacterium</taxon>
    </lineage>
</organism>
<keyword evidence="4" id="KW-1185">Reference proteome</keyword>
<evidence type="ECO:0000313" key="4">
    <source>
        <dbReference type="Proteomes" id="UP000214684"/>
    </source>
</evidence>
<keyword evidence="1" id="KW-0732">Signal</keyword>
<proteinExistence type="predicted"/>
<reference evidence="3 4" key="1">
    <citation type="submission" date="2016-11" db="EMBL/GenBank/DDBJ databases">
        <title>Whole genomes of Flavobacteriaceae.</title>
        <authorList>
            <person name="Stine C."/>
            <person name="Li C."/>
            <person name="Tadesse D."/>
        </authorList>
    </citation>
    <scope>NUCLEOTIDE SEQUENCE [LARGE SCALE GENOMIC DNA]</scope>
    <source>
        <strain evidence="3 4">DSM 24704</strain>
    </source>
</reference>
<name>A0A227NER4_9FLAO</name>
<dbReference type="Proteomes" id="UP000214684">
    <property type="component" value="Unassembled WGS sequence"/>
</dbReference>
<evidence type="ECO:0000256" key="1">
    <source>
        <dbReference type="SAM" id="SignalP"/>
    </source>
</evidence>
<dbReference type="AlphaFoldDB" id="A0A227NER4"/>
<dbReference type="RefSeq" id="WP_244285484.1">
    <property type="nucleotide sequence ID" value="NZ_MUGS01000092.1"/>
</dbReference>
<dbReference type="InterPro" id="IPR045619">
    <property type="entry name" value="DUF6443"/>
</dbReference>
<feature type="signal peptide" evidence="1">
    <location>
        <begin position="1"/>
        <end position="20"/>
    </location>
</feature>
<dbReference type="Pfam" id="PF20041">
    <property type="entry name" value="DUF6443"/>
    <property type="match status" value="1"/>
</dbReference>
<protein>
    <submittedName>
        <fullName evidence="3">RHS repeat-associated core domain-containing protein</fullName>
    </submittedName>
</protein>